<comment type="caution">
    <text evidence="1">The sequence shown here is derived from an EMBL/GenBank/DDBJ whole genome shotgun (WGS) entry which is preliminary data.</text>
</comment>
<evidence type="ECO:0000313" key="2">
    <source>
        <dbReference type="Proteomes" id="UP000712600"/>
    </source>
</evidence>
<dbReference type="Proteomes" id="UP000712600">
    <property type="component" value="Unassembled WGS sequence"/>
</dbReference>
<dbReference type="EMBL" id="QGKX02000088">
    <property type="protein sequence ID" value="KAF3588751.1"/>
    <property type="molecule type" value="Genomic_DNA"/>
</dbReference>
<protein>
    <submittedName>
        <fullName evidence="1">Uncharacterized protein</fullName>
    </submittedName>
</protein>
<reference evidence="1" key="1">
    <citation type="submission" date="2019-12" db="EMBL/GenBank/DDBJ databases">
        <title>Genome sequencing and annotation of Brassica cretica.</title>
        <authorList>
            <person name="Studholme D.J."/>
            <person name="Sarris P."/>
        </authorList>
    </citation>
    <scope>NUCLEOTIDE SEQUENCE</scope>
    <source>
        <strain evidence="1">PFS-109/04</strain>
        <tissue evidence="1">Leaf</tissue>
    </source>
</reference>
<organism evidence="1 2">
    <name type="scientific">Brassica cretica</name>
    <name type="common">Mustard</name>
    <dbReference type="NCBI Taxonomy" id="69181"/>
    <lineage>
        <taxon>Eukaryota</taxon>
        <taxon>Viridiplantae</taxon>
        <taxon>Streptophyta</taxon>
        <taxon>Embryophyta</taxon>
        <taxon>Tracheophyta</taxon>
        <taxon>Spermatophyta</taxon>
        <taxon>Magnoliopsida</taxon>
        <taxon>eudicotyledons</taxon>
        <taxon>Gunneridae</taxon>
        <taxon>Pentapetalae</taxon>
        <taxon>rosids</taxon>
        <taxon>malvids</taxon>
        <taxon>Brassicales</taxon>
        <taxon>Brassicaceae</taxon>
        <taxon>Brassiceae</taxon>
        <taxon>Brassica</taxon>
    </lineage>
</organism>
<evidence type="ECO:0000313" key="1">
    <source>
        <dbReference type="EMBL" id="KAF3588751.1"/>
    </source>
</evidence>
<proteinExistence type="predicted"/>
<name>A0A8S9S517_BRACR</name>
<gene>
    <name evidence="1" type="ORF">F2Q69_00028595</name>
</gene>
<sequence>MPFLTLRFTLSRTRWMTTEGRESHGLCGRLDDIVRWRREREWRWWRRTADGGEGGRGQQMVASLNHGQWLRLSEGGNGG</sequence>
<dbReference type="AlphaFoldDB" id="A0A8S9S517"/>
<accession>A0A8S9S517</accession>